<feature type="active site" evidence="1">
    <location>
        <position position="159"/>
    </location>
</feature>
<dbReference type="CDD" id="cd09110">
    <property type="entry name" value="PLDc_CLS_1"/>
    <property type="match status" value="1"/>
</dbReference>
<dbReference type="GO" id="GO:0005886">
    <property type="term" value="C:plasma membrane"/>
    <property type="evidence" value="ECO:0007669"/>
    <property type="project" value="UniProtKB-SubCell"/>
</dbReference>
<dbReference type="InterPro" id="IPR030872">
    <property type="entry name" value="Cardiolipin_synth_ClsB"/>
</dbReference>
<comment type="subcellular location">
    <subcellularLocation>
        <location evidence="1">Cell membrane</location>
        <topology evidence="1">Peripheral membrane protein</topology>
    </subcellularLocation>
</comment>
<dbReference type="EMBL" id="JABEMD010000053">
    <property type="protein sequence ID" value="NNH13608.1"/>
    <property type="molecule type" value="Genomic_DNA"/>
</dbReference>
<feature type="domain" description="PLD phosphodiesterase" evidence="2">
    <location>
        <begin position="152"/>
        <end position="179"/>
    </location>
</feature>
<evidence type="ECO:0000313" key="3">
    <source>
        <dbReference type="EMBL" id="NNH13608.1"/>
    </source>
</evidence>
<dbReference type="GO" id="GO:0032049">
    <property type="term" value="P:cardiolipin biosynthetic process"/>
    <property type="evidence" value="ECO:0007669"/>
    <property type="project" value="InterPro"/>
</dbReference>
<dbReference type="PROSITE" id="PS50035">
    <property type="entry name" value="PLD"/>
    <property type="match status" value="2"/>
</dbReference>
<feature type="domain" description="PLD phosphodiesterase" evidence="2">
    <location>
        <begin position="350"/>
        <end position="377"/>
    </location>
</feature>
<sequence length="448" mass="48801">MSLPESPSESVRSSMTAVAHAVEGTTEAAAATTLDARHGSRLLRGGPGRPVGGNRVELLRGGADYFPALIAAIDQAVLSVSLETYIYADDEVGQAVADALLRAVERGVRVHLLVDGFGAGDMPAALVERLERGGVRLRVYRPLRGFRLARRHLRRLHRKLAVIDRRVAFVGGINIIDDHNHGPFDEAQLGPRYDFAVRVTGPLASQIALTAERLWWRLALRGEMQGGGLAGGLSGLAGEFPLPPGPLPAPADGGGGVRAALLLRDNLRNRRTIERAYLQALGAARHDVIIANAYFLPGAKMRRALLACRRRGVRVRLLLQGMVEYRLQHYATHALYATLLEAGVEIHEYAESFLHAKVAVVDDSWATVGSSNMDPFSLLLAREANVAVYDEAFAARLRDELECAIAQRSAPVVPEDHARRGRLRRCLDWMAYMLLRFGVMVAGAAGRY</sequence>
<name>A0A849BHP3_9BURK</name>
<comment type="similarity">
    <text evidence="1">Belongs to the phospholipase D family. Cardiolipin synthase subfamily. ClsB sub-subfamily.</text>
</comment>
<proteinExistence type="inferred from homology"/>
<keyword evidence="1" id="KW-0594">Phospholipid biosynthesis</keyword>
<feature type="active site" evidence="1">
    <location>
        <position position="355"/>
    </location>
</feature>
<keyword evidence="1" id="KW-1003">Cell membrane</keyword>
<feature type="active site" evidence="1">
    <location>
        <position position="164"/>
    </location>
</feature>
<comment type="catalytic activity">
    <reaction evidence="1">
        <text>2 a 1,2-diacyl-sn-glycero-3-phospho-(1'-sn-glycerol) = a cardiolipin + glycerol</text>
        <dbReference type="Rhea" id="RHEA:31451"/>
        <dbReference type="ChEBI" id="CHEBI:17754"/>
        <dbReference type="ChEBI" id="CHEBI:62237"/>
        <dbReference type="ChEBI" id="CHEBI:64716"/>
    </reaction>
</comment>
<reference evidence="3 4" key="1">
    <citation type="submission" date="2020-05" db="EMBL/GenBank/DDBJ databases">
        <title>MicrobeNet Type strains.</title>
        <authorList>
            <person name="Nicholson A.C."/>
        </authorList>
    </citation>
    <scope>NUCLEOTIDE SEQUENCE [LARGE SCALE GENOMIC DNA]</scope>
    <source>
        <strain evidence="3 4">ATCC 700815</strain>
    </source>
</reference>
<dbReference type="EC" id="2.7.8.-" evidence="1"/>
<protein>
    <recommendedName>
        <fullName evidence="1">Cardiolipin synthase B</fullName>
        <shortName evidence="1">CL synthase</shortName>
        <ecNumber evidence="1">2.7.8.-</ecNumber>
    </recommendedName>
</protein>
<dbReference type="PANTHER" id="PTHR21248">
    <property type="entry name" value="CARDIOLIPIN SYNTHASE"/>
    <property type="match status" value="1"/>
</dbReference>
<dbReference type="Proteomes" id="UP000542973">
    <property type="component" value="Unassembled WGS sequence"/>
</dbReference>
<accession>A0A849BHP3</accession>
<evidence type="ECO:0000259" key="2">
    <source>
        <dbReference type="PROSITE" id="PS50035"/>
    </source>
</evidence>
<dbReference type="Pfam" id="PF13091">
    <property type="entry name" value="PLDc_2"/>
    <property type="match status" value="2"/>
</dbReference>
<dbReference type="HAMAP" id="MF_01917">
    <property type="entry name" value="Cardiolipin_synth_ClsB"/>
    <property type="match status" value="1"/>
</dbReference>
<dbReference type="InterPro" id="IPR001736">
    <property type="entry name" value="PLipase_D/transphosphatidylase"/>
</dbReference>
<dbReference type="AlphaFoldDB" id="A0A849BHP3"/>
<feature type="active site" evidence="1">
    <location>
        <position position="362"/>
    </location>
</feature>
<evidence type="ECO:0000256" key="1">
    <source>
        <dbReference type="HAMAP-Rule" id="MF_01917"/>
    </source>
</evidence>
<dbReference type="InterPro" id="IPR025202">
    <property type="entry name" value="PLD-like_dom"/>
</dbReference>
<dbReference type="SUPFAM" id="SSF56024">
    <property type="entry name" value="Phospholipase D/nuclease"/>
    <property type="match status" value="2"/>
</dbReference>
<evidence type="ECO:0000313" key="4">
    <source>
        <dbReference type="Proteomes" id="UP000542973"/>
    </source>
</evidence>
<gene>
    <name evidence="1 3" type="primary">clsB</name>
    <name evidence="3" type="ORF">HLB16_22410</name>
</gene>
<dbReference type="NCBIfam" id="NF008427">
    <property type="entry name" value="PRK11263.1"/>
    <property type="match status" value="1"/>
</dbReference>
<keyword evidence="1" id="KW-0443">Lipid metabolism</keyword>
<feature type="active site" evidence="1">
    <location>
        <position position="357"/>
    </location>
</feature>
<keyword evidence="1" id="KW-1208">Phospholipid metabolism</keyword>
<keyword evidence="1" id="KW-0444">Lipid biosynthesis</keyword>
<dbReference type="PANTHER" id="PTHR21248:SF22">
    <property type="entry name" value="PHOSPHOLIPASE D"/>
    <property type="match status" value="1"/>
</dbReference>
<feature type="active site" evidence="1">
    <location>
        <position position="157"/>
    </location>
</feature>
<keyword evidence="1 3" id="KW-0808">Transferase</keyword>
<comment type="caution">
    <text evidence="3">The sequence shown here is derived from an EMBL/GenBank/DDBJ whole genome shotgun (WGS) entry which is preliminary data.</text>
</comment>
<dbReference type="SMART" id="SM00155">
    <property type="entry name" value="PLDc"/>
    <property type="match status" value="2"/>
</dbReference>
<keyword evidence="1" id="KW-0472">Membrane</keyword>
<organism evidence="3 4">
    <name type="scientific">Cupriavidus gilardii</name>
    <dbReference type="NCBI Taxonomy" id="82541"/>
    <lineage>
        <taxon>Bacteria</taxon>
        <taxon>Pseudomonadati</taxon>
        <taxon>Pseudomonadota</taxon>
        <taxon>Betaproteobacteria</taxon>
        <taxon>Burkholderiales</taxon>
        <taxon>Burkholderiaceae</taxon>
        <taxon>Cupriavidus</taxon>
    </lineage>
</organism>
<comment type="function">
    <text evidence="1">Catalyzes the phosphatidyl group transfer from one phosphatidylglycerol molecule to another to form cardiolipin (CL) (diphosphatidylglycerol) and glycerol.</text>
</comment>
<dbReference type="Gene3D" id="3.30.870.10">
    <property type="entry name" value="Endonuclease Chain A"/>
    <property type="match status" value="2"/>
</dbReference>
<dbReference type="GO" id="GO:0008808">
    <property type="term" value="F:cardiolipin synthase activity"/>
    <property type="evidence" value="ECO:0007669"/>
    <property type="project" value="InterPro"/>
</dbReference>